<dbReference type="EMBL" id="VFJC01000004">
    <property type="protein sequence ID" value="KAB5581459.1"/>
    <property type="molecule type" value="Genomic_DNA"/>
</dbReference>
<reference evidence="2 3" key="1">
    <citation type="submission" date="2019-06" db="EMBL/GenBank/DDBJ databases">
        <title>A chromosome-scale genome assembly of the striped catfish, Pangasianodon hypophthalmus.</title>
        <authorList>
            <person name="Wen M."/>
            <person name="Zahm M."/>
            <person name="Roques C."/>
            <person name="Cabau C."/>
            <person name="Klopp C."/>
            <person name="Donnadieu C."/>
            <person name="Jouanno E."/>
            <person name="Avarre J.-C."/>
            <person name="Campet M."/>
            <person name="Ha T.T.T."/>
            <person name="Dugue R."/>
            <person name="Lampietro C."/>
            <person name="Louis A."/>
            <person name="Herpin A."/>
            <person name="Echchiki A."/>
            <person name="Berthelot C."/>
            <person name="Parey E."/>
            <person name="Roest-Crollius H."/>
            <person name="Braasch I."/>
            <person name="Postlethwait J."/>
            <person name="Bobe J."/>
            <person name="Montfort J."/>
            <person name="Bouchez O."/>
            <person name="Begum T."/>
            <person name="Schartl M."/>
            <person name="Guiguen Y."/>
        </authorList>
    </citation>
    <scope>NUCLEOTIDE SEQUENCE [LARGE SCALE GENOMIC DNA]</scope>
    <source>
        <strain evidence="2 3">Indonesia</strain>
        <tissue evidence="2">Blood</tissue>
    </source>
</reference>
<name>A0A5N5PPG8_PANHP</name>
<feature type="compositionally biased region" description="Pro residues" evidence="1">
    <location>
        <begin position="316"/>
        <end position="330"/>
    </location>
</feature>
<gene>
    <name evidence="2" type="ORF">PHYPO_G00176000</name>
</gene>
<comment type="caution">
    <text evidence="2">The sequence shown here is derived from an EMBL/GenBank/DDBJ whole genome shotgun (WGS) entry which is preliminary data.</text>
</comment>
<sequence length="448" mass="49246">MQLSRLTGLEGWLTQGLYIPHLNLRKMQGFWILLLAVQITYSCATTVYHEERMYSEQLSIRLSMGAEKLQFTSVDETDHHVLWSRFSITKRGTVTGRDGNRKFVIRSLTFDDQGIYTVLNLWNRKMSIHLLKVTTKRSSQNCVAGETFRIPLGGLAKNDATLHFSNEDFNLTLVERGSPVGNLHPEYMGRIQVTSNSIEVLNVNVSDVGNYTLRDRLNRKVKIISMRLVDHHQGITAGPLTALLLLLGIPPCVCCCCRKKICKKNSQPTTNIPTVKFDNQVNPPGPPPAYINPAAPAGPPPVYTPGYPAVGESTVHPPPNPTFPPQPPYSGHPATSPAMPPNPEFNPEYSNQNPLYPPASSFPPAQPPQWSGAPSNQPAPAGFAPVMYNAPAGPEPVKREISPMTPLLTPPEPEVAQNPAPYSDTDDSSDTAAQFKINKENDSSSNIL</sequence>
<accession>A0A5N5PPG8</accession>
<dbReference type="Proteomes" id="UP000327468">
    <property type="component" value="Chromosome 3"/>
</dbReference>
<feature type="compositionally biased region" description="Pro residues" evidence="1">
    <location>
        <begin position="355"/>
        <end position="367"/>
    </location>
</feature>
<evidence type="ECO:0000313" key="2">
    <source>
        <dbReference type="EMBL" id="KAB5581459.1"/>
    </source>
</evidence>
<protein>
    <submittedName>
        <fullName evidence="2">Uncharacterized protein</fullName>
    </submittedName>
</protein>
<organism evidence="2 3">
    <name type="scientific">Pangasianodon hypophthalmus</name>
    <name type="common">Striped catfish</name>
    <name type="synonym">Helicophagus hypophthalmus</name>
    <dbReference type="NCBI Taxonomy" id="310915"/>
    <lineage>
        <taxon>Eukaryota</taxon>
        <taxon>Metazoa</taxon>
        <taxon>Chordata</taxon>
        <taxon>Craniata</taxon>
        <taxon>Vertebrata</taxon>
        <taxon>Euteleostomi</taxon>
        <taxon>Actinopterygii</taxon>
        <taxon>Neopterygii</taxon>
        <taxon>Teleostei</taxon>
        <taxon>Ostariophysi</taxon>
        <taxon>Siluriformes</taxon>
        <taxon>Pangasiidae</taxon>
        <taxon>Pangasianodon</taxon>
    </lineage>
</organism>
<evidence type="ECO:0000313" key="3">
    <source>
        <dbReference type="Proteomes" id="UP000327468"/>
    </source>
</evidence>
<dbReference type="AlphaFoldDB" id="A0A5N5PPG8"/>
<proteinExistence type="predicted"/>
<feature type="compositionally biased region" description="Pro residues" evidence="1">
    <location>
        <begin position="283"/>
        <end position="303"/>
    </location>
</feature>
<feature type="compositionally biased region" description="Polar residues" evidence="1">
    <location>
        <begin position="268"/>
        <end position="282"/>
    </location>
</feature>
<evidence type="ECO:0000256" key="1">
    <source>
        <dbReference type="SAM" id="MobiDB-lite"/>
    </source>
</evidence>
<keyword evidence="3" id="KW-1185">Reference proteome</keyword>
<feature type="region of interest" description="Disordered" evidence="1">
    <location>
        <begin position="268"/>
        <end position="448"/>
    </location>
</feature>